<dbReference type="Proteomes" id="UP000298030">
    <property type="component" value="Unassembled WGS sequence"/>
</dbReference>
<keyword evidence="4" id="KW-1185">Reference proteome</keyword>
<dbReference type="InterPro" id="IPR029058">
    <property type="entry name" value="AB_hydrolase_fold"/>
</dbReference>
<dbReference type="STRING" id="71717.A0A4Y7SQE5"/>
<feature type="domain" description="AB hydrolase-1" evidence="2">
    <location>
        <begin position="117"/>
        <end position="303"/>
    </location>
</feature>
<dbReference type="OrthoDB" id="1743579at2759"/>
<dbReference type="EMBL" id="QPFP01000070">
    <property type="protein sequence ID" value="TEB24087.1"/>
    <property type="molecule type" value="Genomic_DNA"/>
</dbReference>
<organism evidence="3 4">
    <name type="scientific">Coprinellus micaceus</name>
    <name type="common">Glistening ink-cap mushroom</name>
    <name type="synonym">Coprinus micaceus</name>
    <dbReference type="NCBI Taxonomy" id="71717"/>
    <lineage>
        <taxon>Eukaryota</taxon>
        <taxon>Fungi</taxon>
        <taxon>Dikarya</taxon>
        <taxon>Basidiomycota</taxon>
        <taxon>Agaricomycotina</taxon>
        <taxon>Agaricomycetes</taxon>
        <taxon>Agaricomycetidae</taxon>
        <taxon>Agaricales</taxon>
        <taxon>Agaricineae</taxon>
        <taxon>Psathyrellaceae</taxon>
        <taxon>Coprinellus</taxon>
    </lineage>
</organism>
<name>A0A4Y7SQE5_COPMI</name>
<sequence>MPSFKLLALIIPLVSLTTRVAGQASTSTSADRVSKFGKCTESLIPVSINATNVILDFDTPKDQQVVTDLILRWTTDPEGTLGGIIKGNVDNNNTYRINALFCVPEEQDERGTVELAVHGVGFDHTYWTVGGSGSKYNYVEAALKAGHAILAYDRLGTGKSDKPDGLKEVQGPTQVEVAAQLARYLQGKPQGKTFGRFLGIGHSFGSITLVAALSKYGDELFNATVITGITPDTQTFLPRLATQSLSIAAENNPKRFGELTLTFCPVLLILCIGLGALPREYLVWNSIINNQQNFFAYPNYDPAILKDTEAGKWSATIGEFLTAGGSPALNYTNPVIVVTGEKDYVACGANCLTKANGTNLNLVEATKSLFPATRNYSTYIPLNTGHGLTAHLSAPETHAVIQKWIADLL</sequence>
<dbReference type="InterPro" id="IPR000073">
    <property type="entry name" value="AB_hydrolase_1"/>
</dbReference>
<feature type="signal peptide" evidence="1">
    <location>
        <begin position="1"/>
        <end position="22"/>
    </location>
</feature>
<proteinExistence type="predicted"/>
<protein>
    <recommendedName>
        <fullName evidence="2">AB hydrolase-1 domain-containing protein</fullName>
    </recommendedName>
</protein>
<evidence type="ECO:0000313" key="4">
    <source>
        <dbReference type="Proteomes" id="UP000298030"/>
    </source>
</evidence>
<accession>A0A4Y7SQE5</accession>
<keyword evidence="1" id="KW-0732">Signal</keyword>
<dbReference type="SUPFAM" id="SSF53474">
    <property type="entry name" value="alpha/beta-Hydrolases"/>
    <property type="match status" value="1"/>
</dbReference>
<evidence type="ECO:0000259" key="2">
    <source>
        <dbReference type="Pfam" id="PF12697"/>
    </source>
</evidence>
<gene>
    <name evidence="3" type="ORF">FA13DRAFT_1639058</name>
</gene>
<reference evidence="3 4" key="1">
    <citation type="journal article" date="2019" name="Nat. Ecol. Evol.">
        <title>Megaphylogeny resolves global patterns of mushroom evolution.</title>
        <authorList>
            <person name="Varga T."/>
            <person name="Krizsan K."/>
            <person name="Foldi C."/>
            <person name="Dima B."/>
            <person name="Sanchez-Garcia M."/>
            <person name="Sanchez-Ramirez S."/>
            <person name="Szollosi G.J."/>
            <person name="Szarkandi J.G."/>
            <person name="Papp V."/>
            <person name="Albert L."/>
            <person name="Andreopoulos W."/>
            <person name="Angelini C."/>
            <person name="Antonin V."/>
            <person name="Barry K.W."/>
            <person name="Bougher N.L."/>
            <person name="Buchanan P."/>
            <person name="Buyck B."/>
            <person name="Bense V."/>
            <person name="Catcheside P."/>
            <person name="Chovatia M."/>
            <person name="Cooper J."/>
            <person name="Damon W."/>
            <person name="Desjardin D."/>
            <person name="Finy P."/>
            <person name="Geml J."/>
            <person name="Haridas S."/>
            <person name="Hughes K."/>
            <person name="Justo A."/>
            <person name="Karasinski D."/>
            <person name="Kautmanova I."/>
            <person name="Kiss B."/>
            <person name="Kocsube S."/>
            <person name="Kotiranta H."/>
            <person name="LaButti K.M."/>
            <person name="Lechner B.E."/>
            <person name="Liimatainen K."/>
            <person name="Lipzen A."/>
            <person name="Lukacs Z."/>
            <person name="Mihaltcheva S."/>
            <person name="Morgado L.N."/>
            <person name="Niskanen T."/>
            <person name="Noordeloos M.E."/>
            <person name="Ohm R.A."/>
            <person name="Ortiz-Santana B."/>
            <person name="Ovrebo C."/>
            <person name="Racz N."/>
            <person name="Riley R."/>
            <person name="Savchenko A."/>
            <person name="Shiryaev A."/>
            <person name="Soop K."/>
            <person name="Spirin V."/>
            <person name="Szebenyi C."/>
            <person name="Tomsovsky M."/>
            <person name="Tulloss R.E."/>
            <person name="Uehling J."/>
            <person name="Grigoriev I.V."/>
            <person name="Vagvolgyi C."/>
            <person name="Papp T."/>
            <person name="Martin F.M."/>
            <person name="Miettinen O."/>
            <person name="Hibbett D.S."/>
            <person name="Nagy L.G."/>
        </authorList>
    </citation>
    <scope>NUCLEOTIDE SEQUENCE [LARGE SCALE GENOMIC DNA]</scope>
    <source>
        <strain evidence="3 4">FP101781</strain>
    </source>
</reference>
<evidence type="ECO:0000313" key="3">
    <source>
        <dbReference type="EMBL" id="TEB24087.1"/>
    </source>
</evidence>
<dbReference type="Pfam" id="PF12697">
    <property type="entry name" value="Abhydrolase_6"/>
    <property type="match status" value="1"/>
</dbReference>
<feature type="chain" id="PRO_5021485801" description="AB hydrolase-1 domain-containing protein" evidence="1">
    <location>
        <begin position="23"/>
        <end position="409"/>
    </location>
</feature>
<comment type="caution">
    <text evidence="3">The sequence shown here is derived from an EMBL/GenBank/DDBJ whole genome shotgun (WGS) entry which is preliminary data.</text>
</comment>
<evidence type="ECO:0000256" key="1">
    <source>
        <dbReference type="SAM" id="SignalP"/>
    </source>
</evidence>
<dbReference type="AlphaFoldDB" id="A0A4Y7SQE5"/>
<dbReference type="Gene3D" id="3.40.50.1820">
    <property type="entry name" value="alpha/beta hydrolase"/>
    <property type="match status" value="1"/>
</dbReference>